<gene>
    <name evidence="2" type="ORF">ENC19_01825</name>
</gene>
<dbReference type="RefSeq" id="WP_164445399.1">
    <property type="nucleotide sequence ID" value="NZ_SAIY01000001.1"/>
</dbReference>
<comment type="caution">
    <text evidence="2">The sequence shown here is derived from an EMBL/GenBank/DDBJ whole genome shotgun (WGS) entry which is preliminary data.</text>
</comment>
<keyword evidence="3" id="KW-1185">Reference proteome</keyword>
<evidence type="ECO:0000313" key="3">
    <source>
        <dbReference type="Proteomes" id="UP000478148"/>
    </source>
</evidence>
<organism evidence="2 3">
    <name type="scientific">Verrucosispora sioxanthis</name>
    <dbReference type="NCBI Taxonomy" id="2499994"/>
    <lineage>
        <taxon>Bacteria</taxon>
        <taxon>Bacillati</taxon>
        <taxon>Actinomycetota</taxon>
        <taxon>Actinomycetes</taxon>
        <taxon>Micromonosporales</taxon>
        <taxon>Micromonosporaceae</taxon>
        <taxon>Micromonospora</taxon>
    </lineage>
</organism>
<feature type="transmembrane region" description="Helical" evidence="1">
    <location>
        <begin position="38"/>
        <end position="62"/>
    </location>
</feature>
<evidence type="ECO:0000313" key="2">
    <source>
        <dbReference type="EMBL" id="NGM11508.1"/>
    </source>
</evidence>
<proteinExistence type="predicted"/>
<keyword evidence="1" id="KW-0472">Membrane</keyword>
<accession>A0A6M1KNL6</accession>
<name>A0A6M1KNL6_9ACTN</name>
<protein>
    <submittedName>
        <fullName evidence="2">Uncharacterized protein</fullName>
    </submittedName>
</protein>
<reference evidence="2 3" key="1">
    <citation type="submission" date="2020-02" db="EMBL/GenBank/DDBJ databases">
        <title>Draft Genome Sequence of Verrucosispora sp. Strain CWR15, Isolated from Gulf of Mexico Sponge.</title>
        <authorList>
            <person name="Kennedy S.J."/>
            <person name="Cella E."/>
            <person name="Azarian T."/>
            <person name="Baker B.J."/>
            <person name="Shaw L.N."/>
        </authorList>
    </citation>
    <scope>NUCLEOTIDE SEQUENCE [LARGE SCALE GENOMIC DNA]</scope>
    <source>
        <strain evidence="2 3">CWR15</strain>
    </source>
</reference>
<dbReference type="AlphaFoldDB" id="A0A6M1KNL6"/>
<dbReference type="EMBL" id="SAIY01000001">
    <property type="protein sequence ID" value="NGM11508.1"/>
    <property type="molecule type" value="Genomic_DNA"/>
</dbReference>
<sequence length="453" mass="48101">MADEIRHALARLAEPVVPEPDPYQRLLRRVRRRRRRQAALTGVAALVLAMVTIPPVGLASLLRTDESTLATAAYQPASPIDDPMVRRLLDSPTRGSLAGDTALIATIEREYRAARAELLVDPSLDEVRVLFADDMPGASRVVVVAYLNDSHALIRHSSGPEGASVPELLDQTGTPDEPQELTPYVFFARYAPRGDDHVADLAVGLAPAGCRVEVSNAGRLQPDGSVVRSWARMNTDGYAVQGGEPAGRWQFTCDGTVRYSGPAVQAGVRTNLTITEAQETDLGKTAVRELRDVLDGEGLVGSTPEVFWTGRLPTWVPDAPAAVLVRSCSLDGGCAALLKADARALARSHPAIPPDHRTGIGSAALVAVPLPGETAGVLVAGPESAARAELVDARGSTMADGPLNDGIGVFKIDHRKVAGVKVFDSADQPLLTAATPHLTEDTHQLAEPTVWAW</sequence>
<dbReference type="Proteomes" id="UP000478148">
    <property type="component" value="Unassembled WGS sequence"/>
</dbReference>
<keyword evidence="1" id="KW-0812">Transmembrane</keyword>
<keyword evidence="1" id="KW-1133">Transmembrane helix</keyword>
<evidence type="ECO:0000256" key="1">
    <source>
        <dbReference type="SAM" id="Phobius"/>
    </source>
</evidence>